<keyword evidence="2" id="KW-1185">Reference proteome</keyword>
<dbReference type="Proteomes" id="UP000250086">
    <property type="component" value="Unassembled WGS sequence"/>
</dbReference>
<accession>A0A2X0V403</accession>
<gene>
    <name evidence="1" type="ORF">NCTC13093_00610</name>
</gene>
<dbReference type="AlphaFoldDB" id="A0A2X0V403"/>
<proteinExistence type="predicted"/>
<dbReference type="EMBL" id="UAPV01000001">
    <property type="protein sequence ID" value="SPT69244.1"/>
    <property type="molecule type" value="Genomic_DNA"/>
</dbReference>
<reference evidence="1 2" key="1">
    <citation type="submission" date="2018-06" db="EMBL/GenBank/DDBJ databases">
        <authorList>
            <consortium name="Pathogen Informatics"/>
            <person name="Doyle S."/>
        </authorList>
    </citation>
    <scope>NUCLEOTIDE SEQUENCE [LARGE SCALE GENOMIC DNA]</scope>
    <source>
        <strain evidence="1 2">NCTC13093</strain>
    </source>
</reference>
<name>A0A2X0V403_9GAMM</name>
<protein>
    <submittedName>
        <fullName evidence="1">Uncharacterized protein</fullName>
    </submittedName>
</protein>
<dbReference type="RefSeq" id="WP_113743428.1">
    <property type="nucleotide sequence ID" value="NZ_UAPV01000001.1"/>
</dbReference>
<evidence type="ECO:0000313" key="1">
    <source>
        <dbReference type="EMBL" id="SPT69244.1"/>
    </source>
</evidence>
<sequence>MAEFIVNEINHVVDMDEQVQVMLREGEILPDGFVIGETLEHAGDWQIYITEDGSNYVLAVSKKLASLWIEGGFLPKRAILDYVNEKGDQICLFFSPTSLILQAVGQVRFYGSSRYAASFAGAMWHSRSLNHKVNLRDGIFCELFSVILPTFSITREVADRAIFCNCLQKNTDEDISSSKDMKNPGLSFAAFREILKEHGYAVHDKAPLLSVGELVDDYVQTKEHTVITSALEVTDNYEIYSTNQDVYILLLQQSFADMLIDNEVISQIYLKNIQVGSKVVYAKALSKRFALETLNARHYGINLPDAFTLCSVIGKTHREYPYARIADALYVQELKTLLPVDFRQENESIYKIAQDILHDGPFALAPFAQDDIDNLVGVATR</sequence>
<evidence type="ECO:0000313" key="2">
    <source>
        <dbReference type="Proteomes" id="UP000250086"/>
    </source>
</evidence>
<organism evidence="1 2">
    <name type="scientific">Anaerobiospirillum thomasii</name>
    <dbReference type="NCBI Taxonomy" id="179995"/>
    <lineage>
        <taxon>Bacteria</taxon>
        <taxon>Pseudomonadati</taxon>
        <taxon>Pseudomonadota</taxon>
        <taxon>Gammaproteobacteria</taxon>
        <taxon>Aeromonadales</taxon>
        <taxon>Succinivibrionaceae</taxon>
        <taxon>Anaerobiospirillum</taxon>
    </lineage>
</organism>